<dbReference type="AlphaFoldDB" id="A0A7S3FG11"/>
<protein>
    <submittedName>
        <fullName evidence="3">Uncharacterized protein</fullName>
    </submittedName>
</protein>
<feature type="coiled-coil region" evidence="1">
    <location>
        <begin position="100"/>
        <end position="134"/>
    </location>
</feature>
<accession>A0A7S3FG11</accession>
<evidence type="ECO:0000313" key="3">
    <source>
        <dbReference type="EMBL" id="CAE0145818.1"/>
    </source>
</evidence>
<organism evidence="3">
    <name type="scientific">Prasinoderma singulare</name>
    <dbReference type="NCBI Taxonomy" id="676789"/>
    <lineage>
        <taxon>Eukaryota</taxon>
        <taxon>Viridiplantae</taxon>
        <taxon>Prasinodermophyta</taxon>
        <taxon>Prasinodermophyceae</taxon>
        <taxon>Prasinodermales</taxon>
        <taxon>Prasinodermaceae</taxon>
        <taxon>Prasinoderma</taxon>
    </lineage>
</organism>
<name>A0A7S3FG11_9VIRI</name>
<dbReference type="EMBL" id="HBHY01016289">
    <property type="protein sequence ID" value="CAE0145818.1"/>
    <property type="molecule type" value="Transcribed_RNA"/>
</dbReference>
<feature type="region of interest" description="Disordered" evidence="2">
    <location>
        <begin position="35"/>
        <end position="65"/>
    </location>
</feature>
<reference evidence="3" key="1">
    <citation type="submission" date="2021-01" db="EMBL/GenBank/DDBJ databases">
        <authorList>
            <person name="Corre E."/>
            <person name="Pelletier E."/>
            <person name="Niang G."/>
            <person name="Scheremetjew M."/>
            <person name="Finn R."/>
            <person name="Kale V."/>
            <person name="Holt S."/>
            <person name="Cochrane G."/>
            <person name="Meng A."/>
            <person name="Brown T."/>
            <person name="Cohen L."/>
        </authorList>
    </citation>
    <scope>NUCLEOTIDE SEQUENCE</scope>
    <source>
        <strain evidence="3">RCC927</strain>
    </source>
</reference>
<proteinExistence type="predicted"/>
<gene>
    <name evidence="3" type="ORF">PSIN1315_LOCUS10547</name>
</gene>
<evidence type="ECO:0000256" key="2">
    <source>
        <dbReference type="SAM" id="MobiDB-lite"/>
    </source>
</evidence>
<keyword evidence="1" id="KW-0175">Coiled coil</keyword>
<evidence type="ECO:0000256" key="1">
    <source>
        <dbReference type="SAM" id="Coils"/>
    </source>
</evidence>
<feature type="region of interest" description="Disordered" evidence="2">
    <location>
        <begin position="176"/>
        <end position="198"/>
    </location>
</feature>
<sequence length="198" mass="20777">MSAHATLLALGAAGSGAAAPRRAFLAVAPLSREDVEADERASAGAHWDAPRAGQPRSEADEKLHEAAEALKRAEAEARSGVLGPAAQASAAQLRPLMAMMEGVRSAVTNVEDQAEDIERELEETRTVMAAIDAEHARARRAYMAEVLRQLGRVEEAANAGEAEPDATRGLVEALEERLEREKGALGADAQPGAEPAAE</sequence>